<keyword evidence="5" id="KW-1185">Reference proteome</keyword>
<dbReference type="InterPro" id="IPR051686">
    <property type="entry name" value="Lipoprotein_DolP"/>
</dbReference>
<reference evidence="5" key="1">
    <citation type="submission" date="2016-01" db="EMBL/GenBank/DDBJ databases">
        <authorList>
            <person name="Peeters C."/>
        </authorList>
    </citation>
    <scope>NUCLEOTIDE SEQUENCE [LARGE SCALE GENOMIC DNA]</scope>
</reference>
<evidence type="ECO:0000256" key="1">
    <source>
        <dbReference type="SAM" id="MobiDB-lite"/>
    </source>
</evidence>
<evidence type="ECO:0000313" key="5">
    <source>
        <dbReference type="Proteomes" id="UP000054740"/>
    </source>
</evidence>
<evidence type="ECO:0000259" key="3">
    <source>
        <dbReference type="PROSITE" id="PS50914"/>
    </source>
</evidence>
<dbReference type="PANTHER" id="PTHR34606:SF15">
    <property type="entry name" value="BON DOMAIN-CONTAINING PROTEIN"/>
    <property type="match status" value="1"/>
</dbReference>
<protein>
    <submittedName>
        <fullName evidence="4">Transport-associated protein</fullName>
    </submittedName>
</protein>
<dbReference type="Proteomes" id="UP000054740">
    <property type="component" value="Unassembled WGS sequence"/>
</dbReference>
<dbReference type="EMBL" id="FCNY02000020">
    <property type="protein sequence ID" value="SAL63896.1"/>
    <property type="molecule type" value="Genomic_DNA"/>
</dbReference>
<evidence type="ECO:0000313" key="4">
    <source>
        <dbReference type="EMBL" id="SAL63896.1"/>
    </source>
</evidence>
<name>A0A158J4Z3_CABCO</name>
<dbReference type="PANTHER" id="PTHR34606">
    <property type="entry name" value="BON DOMAIN-CONTAINING PROTEIN"/>
    <property type="match status" value="1"/>
</dbReference>
<evidence type="ECO:0000256" key="2">
    <source>
        <dbReference type="SAM" id="SignalP"/>
    </source>
</evidence>
<dbReference type="Gene3D" id="3.30.1340.30">
    <property type="match status" value="1"/>
</dbReference>
<keyword evidence="2" id="KW-0732">Signal</keyword>
<dbReference type="InterPro" id="IPR007055">
    <property type="entry name" value="BON_dom"/>
</dbReference>
<gene>
    <name evidence="4" type="ORF">AWB70_05894</name>
</gene>
<feature type="chain" id="PRO_5011110440" evidence="2">
    <location>
        <begin position="25"/>
        <end position="119"/>
    </location>
</feature>
<dbReference type="Pfam" id="PF04972">
    <property type="entry name" value="BON"/>
    <property type="match status" value="1"/>
</dbReference>
<feature type="region of interest" description="Disordered" evidence="1">
    <location>
        <begin position="27"/>
        <end position="51"/>
    </location>
</feature>
<accession>A0A158J4Z3</accession>
<sequence length="119" mass="11896">MKTINALKLAAAATAVVFSVSAWPQTDAASGTTAPAASAKPSKASVRKANRELAKKVRQALQKGGVDSAGMNVIAKNGVITLAGHVADASQIDKAASVAKGVEGVTSVKNVLTIQEGGQ</sequence>
<feature type="signal peptide" evidence="2">
    <location>
        <begin position="1"/>
        <end position="24"/>
    </location>
</feature>
<organism evidence="4 5">
    <name type="scientific">Caballeronia cordobensis</name>
    <name type="common">Burkholderia cordobensis</name>
    <dbReference type="NCBI Taxonomy" id="1353886"/>
    <lineage>
        <taxon>Bacteria</taxon>
        <taxon>Pseudomonadati</taxon>
        <taxon>Pseudomonadota</taxon>
        <taxon>Betaproteobacteria</taxon>
        <taxon>Burkholderiales</taxon>
        <taxon>Burkholderiaceae</taxon>
        <taxon>Caballeronia</taxon>
    </lineage>
</organism>
<feature type="domain" description="BON" evidence="3">
    <location>
        <begin position="49"/>
        <end position="116"/>
    </location>
</feature>
<proteinExistence type="predicted"/>
<dbReference type="AlphaFoldDB" id="A0A158J4Z3"/>
<dbReference type="PROSITE" id="PS50914">
    <property type="entry name" value="BON"/>
    <property type="match status" value="1"/>
</dbReference>
<feature type="compositionally biased region" description="Low complexity" evidence="1">
    <location>
        <begin position="27"/>
        <end position="44"/>
    </location>
</feature>
<dbReference type="RefSeq" id="WP_014193756.1">
    <property type="nucleotide sequence ID" value="NZ_AP014578.1"/>
</dbReference>